<evidence type="ECO:0000313" key="2">
    <source>
        <dbReference type="Proteomes" id="UP001320609"/>
    </source>
</evidence>
<evidence type="ECO:0000313" key="1">
    <source>
        <dbReference type="EMBL" id="MCH4811958.1"/>
    </source>
</evidence>
<sequence>MIISIGGSVSTGSTPWIDIVSAYEEVNVLEGELRIGESGLYDIASKIYAHETPTAEEFFNVKRSLIGFGDKIPTASRVAFSLLLRLPGAPQRIIDKVNQYRSGKRSYDKRLPGFSLHTKSMLKELELFLNEANSLEISTRQLKIQEMMDTYFASLKSCVSSDKKVVIDQLFTPRLLFDERYGCIISDILSDVKIVVVRRDPRDQFIDFLLKRKKRYHTMMPSEAASHFVSEYLPRYDRMSAMLKKCDPSKVTDIWFEDIFFDFETALCKLEEFAELKKRPTVFDCFDFSEAFEKVKMHENDEFSKETTFIKNNMGKHLYRY</sequence>
<gene>
    <name evidence="1" type="ORF">MLE19_11480</name>
</gene>
<dbReference type="Pfam" id="PF13469">
    <property type="entry name" value="Sulfotransfer_3"/>
    <property type="match status" value="1"/>
</dbReference>
<name>A0ABS9S772_9GAMM</name>
<keyword evidence="2" id="KW-1185">Reference proteome</keyword>
<evidence type="ECO:0008006" key="3">
    <source>
        <dbReference type="Google" id="ProtNLM"/>
    </source>
</evidence>
<dbReference type="InterPro" id="IPR027417">
    <property type="entry name" value="P-loop_NTPase"/>
</dbReference>
<dbReference type="RefSeq" id="WP_240718318.1">
    <property type="nucleotide sequence ID" value="NZ_JAKVTW010000007.1"/>
</dbReference>
<protein>
    <recommendedName>
        <fullName evidence="3">Sulfotransferase</fullName>
    </recommendedName>
</protein>
<organism evidence="1 2">
    <name type="scientific">Vreelandella neptunia</name>
    <dbReference type="NCBI Taxonomy" id="115551"/>
    <lineage>
        <taxon>Bacteria</taxon>
        <taxon>Pseudomonadati</taxon>
        <taxon>Pseudomonadota</taxon>
        <taxon>Gammaproteobacteria</taxon>
        <taxon>Oceanospirillales</taxon>
        <taxon>Halomonadaceae</taxon>
        <taxon>Vreelandella</taxon>
    </lineage>
</organism>
<dbReference type="SUPFAM" id="SSF52540">
    <property type="entry name" value="P-loop containing nucleoside triphosphate hydrolases"/>
    <property type="match status" value="1"/>
</dbReference>
<proteinExistence type="predicted"/>
<dbReference type="EMBL" id="JAKVTW010000007">
    <property type="protein sequence ID" value="MCH4811958.1"/>
    <property type="molecule type" value="Genomic_DNA"/>
</dbReference>
<accession>A0ABS9S772</accession>
<comment type="caution">
    <text evidence="1">The sequence shown here is derived from an EMBL/GenBank/DDBJ whole genome shotgun (WGS) entry which is preliminary data.</text>
</comment>
<dbReference type="Gene3D" id="3.40.50.300">
    <property type="entry name" value="P-loop containing nucleotide triphosphate hydrolases"/>
    <property type="match status" value="1"/>
</dbReference>
<reference evidence="1 2" key="1">
    <citation type="submission" date="2022-03" db="EMBL/GenBank/DDBJ databases">
        <title>Genomic signatures underlying metal tolerance in selected Arctic bacterial isolates.</title>
        <authorList>
            <person name="Thomas F.A."/>
            <person name="Venkatachalam S."/>
            <person name="Krishnan K.P."/>
        </authorList>
    </citation>
    <scope>NUCLEOTIDE SEQUENCE [LARGE SCALE GENOMIC DNA]</scope>
    <source>
        <strain evidence="1 2">HM116</strain>
    </source>
</reference>
<dbReference type="Proteomes" id="UP001320609">
    <property type="component" value="Unassembled WGS sequence"/>
</dbReference>